<name>A0A918NGB5_9PROT</name>
<keyword evidence="1" id="KW-0472">Membrane</keyword>
<keyword evidence="1" id="KW-0812">Transmembrane</keyword>
<protein>
    <recommendedName>
        <fullName evidence="4">Glycerophosphoryl diester phosphodiesterase membrane domain-containing protein</fullName>
    </recommendedName>
</protein>
<gene>
    <name evidence="2" type="ORF">GCM10011309_21450</name>
</gene>
<feature type="transmembrane region" description="Helical" evidence="1">
    <location>
        <begin position="43"/>
        <end position="63"/>
    </location>
</feature>
<organism evidence="2 3">
    <name type="scientific">Litorimonas cladophorae</name>
    <dbReference type="NCBI Taxonomy" id="1220491"/>
    <lineage>
        <taxon>Bacteria</taxon>
        <taxon>Pseudomonadati</taxon>
        <taxon>Pseudomonadota</taxon>
        <taxon>Alphaproteobacteria</taxon>
        <taxon>Maricaulales</taxon>
        <taxon>Robiginitomaculaceae</taxon>
    </lineage>
</organism>
<keyword evidence="1" id="KW-1133">Transmembrane helix</keyword>
<reference evidence="2 3" key="1">
    <citation type="journal article" date="2014" name="Int. J. Syst. Evol. Microbiol.">
        <title>Complete genome sequence of Corynebacterium casei LMG S-19264T (=DSM 44701T), isolated from a smear-ripened cheese.</title>
        <authorList>
            <consortium name="US DOE Joint Genome Institute (JGI-PGF)"/>
            <person name="Walter F."/>
            <person name="Albersmeier A."/>
            <person name="Kalinowski J."/>
            <person name="Ruckert C."/>
        </authorList>
    </citation>
    <scope>NUCLEOTIDE SEQUENCE [LARGE SCALE GENOMIC DNA]</scope>
    <source>
        <strain evidence="2 3">KCTC 23968</strain>
    </source>
</reference>
<feature type="transmembrane region" description="Helical" evidence="1">
    <location>
        <begin position="242"/>
        <end position="267"/>
    </location>
</feature>
<comment type="caution">
    <text evidence="2">The sequence shown here is derived from an EMBL/GenBank/DDBJ whole genome shotgun (WGS) entry which is preliminary data.</text>
</comment>
<keyword evidence="3" id="KW-1185">Reference proteome</keyword>
<feature type="transmembrane region" description="Helical" evidence="1">
    <location>
        <begin position="83"/>
        <end position="105"/>
    </location>
</feature>
<sequence>MTYTDPGAPEYEFDWQNPNRKTFDFGRVMSNAFTSLLAFPKPLLIALIVGLGFTVASAILMTTQLSEIVTSSSPEEFILEGAYWGWTAAVSLFGLLLTVWFQLVVIQTSYASITGTDVPANTHSLALRLTIPMFVTALIYTIVCYIGTIPLLIGFIFVWPGWALAGPMMVHENKGIFSSLGAAWTFAKGNKRYIILLLLVITLIGVTVYSVALGIGMVLTGVNVMGGDPTAAFNMSLGQQLIYNGIAGLGGYVMYALFAASLTAAYVEIKTINGGTASVGDVFT</sequence>
<dbReference type="Proteomes" id="UP000600865">
    <property type="component" value="Unassembled WGS sequence"/>
</dbReference>
<evidence type="ECO:0000313" key="3">
    <source>
        <dbReference type="Proteomes" id="UP000600865"/>
    </source>
</evidence>
<feature type="transmembrane region" description="Helical" evidence="1">
    <location>
        <begin position="193"/>
        <end position="222"/>
    </location>
</feature>
<evidence type="ECO:0000313" key="2">
    <source>
        <dbReference type="EMBL" id="GGX71005.1"/>
    </source>
</evidence>
<dbReference type="RefSeq" id="WP_189585541.1">
    <property type="nucleotide sequence ID" value="NZ_BMYV01000002.1"/>
</dbReference>
<evidence type="ECO:0000256" key="1">
    <source>
        <dbReference type="SAM" id="Phobius"/>
    </source>
</evidence>
<proteinExistence type="predicted"/>
<evidence type="ECO:0008006" key="4">
    <source>
        <dbReference type="Google" id="ProtNLM"/>
    </source>
</evidence>
<dbReference type="AlphaFoldDB" id="A0A918NGB5"/>
<accession>A0A918NGB5</accession>
<dbReference type="EMBL" id="BMYV01000002">
    <property type="protein sequence ID" value="GGX71005.1"/>
    <property type="molecule type" value="Genomic_DNA"/>
</dbReference>